<dbReference type="RefSeq" id="XP_046074989.1">
    <property type="nucleotide sequence ID" value="XM_046219897.1"/>
</dbReference>
<gene>
    <name evidence="13" type="ORF">BGW36DRAFT_423919</name>
</gene>
<keyword evidence="5" id="KW-0328">Glycosyltransferase</keyword>
<dbReference type="Gene3D" id="3.90.550.50">
    <property type="match status" value="1"/>
</dbReference>
<evidence type="ECO:0000256" key="6">
    <source>
        <dbReference type="ARBA" id="ARBA00022679"/>
    </source>
</evidence>
<evidence type="ECO:0000256" key="9">
    <source>
        <dbReference type="ARBA" id="ARBA00022968"/>
    </source>
</evidence>
<keyword evidence="10" id="KW-1133">Transmembrane helix</keyword>
<accession>A0AAD4KXG8</accession>
<dbReference type="Pfam" id="PF02434">
    <property type="entry name" value="Fringe"/>
    <property type="match status" value="1"/>
</dbReference>
<keyword evidence="8" id="KW-0547">Nucleotide-binding</keyword>
<dbReference type="InterPro" id="IPR003378">
    <property type="entry name" value="Fringe-like_glycosylTrfase"/>
</dbReference>
<keyword evidence="11" id="KW-0472">Membrane</keyword>
<keyword evidence="9" id="KW-0735">Signal-anchor</keyword>
<dbReference type="EMBL" id="JAJTJA010000003">
    <property type="protein sequence ID" value="KAH8701613.1"/>
    <property type="molecule type" value="Genomic_DNA"/>
</dbReference>
<protein>
    <recommendedName>
        <fullName evidence="4">N-acetylgalactosaminide beta-1,3-galactosyltransferase</fullName>
        <ecNumber evidence="4">2.4.1.122</ecNumber>
    </recommendedName>
</protein>
<comment type="pathway">
    <text evidence="2">Protein modification; protein glycosylation.</text>
</comment>
<evidence type="ECO:0000256" key="2">
    <source>
        <dbReference type="ARBA" id="ARBA00004922"/>
    </source>
</evidence>
<dbReference type="GeneID" id="70250184"/>
<comment type="subcellular location">
    <subcellularLocation>
        <location evidence="1">Membrane</location>
        <topology evidence="1">Single-pass type II membrane protein</topology>
    </subcellularLocation>
</comment>
<dbReference type="Gene3D" id="3.30.30.180">
    <property type="match status" value="1"/>
</dbReference>
<organism evidence="13 14">
    <name type="scientific">Talaromyces proteolyticus</name>
    <dbReference type="NCBI Taxonomy" id="1131652"/>
    <lineage>
        <taxon>Eukaryota</taxon>
        <taxon>Fungi</taxon>
        <taxon>Dikarya</taxon>
        <taxon>Ascomycota</taxon>
        <taxon>Pezizomycotina</taxon>
        <taxon>Eurotiomycetes</taxon>
        <taxon>Eurotiomycetidae</taxon>
        <taxon>Eurotiales</taxon>
        <taxon>Trichocomaceae</taxon>
        <taxon>Talaromyces</taxon>
        <taxon>Talaromyces sect. Bacilispori</taxon>
    </lineage>
</organism>
<evidence type="ECO:0000256" key="11">
    <source>
        <dbReference type="ARBA" id="ARBA00023136"/>
    </source>
</evidence>
<dbReference type="EC" id="2.4.1.122" evidence="4"/>
<evidence type="ECO:0000256" key="1">
    <source>
        <dbReference type="ARBA" id="ARBA00004606"/>
    </source>
</evidence>
<name>A0AAD4KXG8_9EURO</name>
<dbReference type="GO" id="GO:0016263">
    <property type="term" value="F:glycoprotein-N-acetylgalactosamine 3-beta-galactosyltransferase activity"/>
    <property type="evidence" value="ECO:0007669"/>
    <property type="project" value="UniProtKB-EC"/>
</dbReference>
<dbReference type="PANTHER" id="PTHR23033">
    <property type="entry name" value="BETA1,3-GALACTOSYLTRANSFERASE"/>
    <property type="match status" value="1"/>
</dbReference>
<evidence type="ECO:0000256" key="10">
    <source>
        <dbReference type="ARBA" id="ARBA00022989"/>
    </source>
</evidence>
<keyword evidence="14" id="KW-1185">Reference proteome</keyword>
<comment type="caution">
    <text evidence="13">The sequence shown here is derived from an EMBL/GenBank/DDBJ whole genome shotgun (WGS) entry which is preliminary data.</text>
</comment>
<dbReference type="GO" id="GO:0016020">
    <property type="term" value="C:membrane"/>
    <property type="evidence" value="ECO:0007669"/>
    <property type="project" value="UniProtKB-SubCell"/>
</dbReference>
<evidence type="ECO:0000259" key="12">
    <source>
        <dbReference type="Pfam" id="PF02434"/>
    </source>
</evidence>
<dbReference type="GO" id="GO:0000166">
    <property type="term" value="F:nucleotide binding"/>
    <property type="evidence" value="ECO:0007669"/>
    <property type="project" value="UniProtKB-KW"/>
</dbReference>
<dbReference type="Proteomes" id="UP001201262">
    <property type="component" value="Unassembled WGS sequence"/>
</dbReference>
<reference evidence="13" key="1">
    <citation type="submission" date="2021-12" db="EMBL/GenBank/DDBJ databases">
        <title>Convergent genome expansion in fungi linked to evolution of root-endophyte symbiosis.</title>
        <authorList>
            <consortium name="DOE Joint Genome Institute"/>
            <person name="Ke Y.-H."/>
            <person name="Bonito G."/>
            <person name="Liao H.-L."/>
            <person name="Looney B."/>
            <person name="Rojas-Flechas A."/>
            <person name="Nash J."/>
            <person name="Hameed K."/>
            <person name="Schadt C."/>
            <person name="Martin F."/>
            <person name="Crous P.W."/>
            <person name="Miettinen O."/>
            <person name="Magnuson J.K."/>
            <person name="Labbe J."/>
            <person name="Jacobson D."/>
            <person name="Doktycz M.J."/>
            <person name="Veneault-Fourrey C."/>
            <person name="Kuo A."/>
            <person name="Mondo S."/>
            <person name="Calhoun S."/>
            <person name="Riley R."/>
            <person name="Ohm R."/>
            <person name="LaButti K."/>
            <person name="Andreopoulos B."/>
            <person name="Pangilinan J."/>
            <person name="Nolan M."/>
            <person name="Tritt A."/>
            <person name="Clum A."/>
            <person name="Lipzen A."/>
            <person name="Daum C."/>
            <person name="Barry K."/>
            <person name="Grigoriev I.V."/>
            <person name="Vilgalys R."/>
        </authorList>
    </citation>
    <scope>NUCLEOTIDE SEQUENCE</scope>
    <source>
        <strain evidence="13">PMI_201</strain>
    </source>
</reference>
<sequence>MLLGKRIYRDNCKLPAAILLITAILFISHLDFTLDSESHESRFNPARSLSALRSNRPFLAHLTDSDTTTKHAYPAIPAIPAASRAATTASVIVPPTRRRKPPYRVSEISVDDVALLLYTESSMMWDFLPIHLMYDSLPERINPTNVLLYSNSAASFENWRIVNVFENISMSHSSTALRKQQQDSQSLLLQSEMHADAKDVNKFFPLLQHAGRNKPHAKWYVYMEDDSYIFLQNLLYHLSTLNWEESWYIGRQSFKHGRGGFFALSRGAWEQSFGVQDERNTQQTFARYSGDHEDALSQFLKESGVMFGEEEYTEETPSSRDYVIESHWASNTLNRDNWCVPVYSWQHTDPRDIIQFYNLEEGWDFTKRSLRHCDIFTPLVARYLSGGRTEWLHNKIDDTRHPAGYEITPDNSSRNNNPNIPKDVKSTAVWQQGGQSADACETACATWPACVQWIFEEHRCRLNEEINTLFQLVSPRASASDDRGLQGKTIGGWMTERINEWLC</sequence>
<evidence type="ECO:0000313" key="13">
    <source>
        <dbReference type="EMBL" id="KAH8701613.1"/>
    </source>
</evidence>
<evidence type="ECO:0000313" key="14">
    <source>
        <dbReference type="Proteomes" id="UP001201262"/>
    </source>
</evidence>
<dbReference type="AlphaFoldDB" id="A0AAD4KXG8"/>
<feature type="domain" description="Fringe-like glycosyltransferase" evidence="12">
    <location>
        <begin position="214"/>
        <end position="256"/>
    </location>
</feature>
<keyword evidence="7" id="KW-0812">Transmembrane</keyword>
<evidence type="ECO:0000256" key="8">
    <source>
        <dbReference type="ARBA" id="ARBA00022741"/>
    </source>
</evidence>
<evidence type="ECO:0000256" key="4">
    <source>
        <dbReference type="ARBA" id="ARBA00012557"/>
    </source>
</evidence>
<evidence type="ECO:0000256" key="7">
    <source>
        <dbReference type="ARBA" id="ARBA00022692"/>
    </source>
</evidence>
<keyword evidence="6" id="KW-0808">Transferase</keyword>
<evidence type="ECO:0000256" key="5">
    <source>
        <dbReference type="ARBA" id="ARBA00022676"/>
    </source>
</evidence>
<dbReference type="InterPro" id="IPR026050">
    <property type="entry name" value="C1GALT1/C1GALT1_chp1"/>
</dbReference>
<comment type="similarity">
    <text evidence="3">Belongs to the glycosyltransferase 31 family. Beta3-Gal-T subfamily.</text>
</comment>
<proteinExistence type="inferred from homology"/>
<evidence type="ECO:0000256" key="3">
    <source>
        <dbReference type="ARBA" id="ARBA00006462"/>
    </source>
</evidence>